<dbReference type="EMBL" id="VOEI01000002">
    <property type="protein sequence ID" value="TWR27166.1"/>
    <property type="molecule type" value="Genomic_DNA"/>
</dbReference>
<gene>
    <name evidence="1" type="ORF">FPZ42_09050</name>
</gene>
<protein>
    <submittedName>
        <fullName evidence="1">DUF892 family protein</fullName>
    </submittedName>
</protein>
<reference evidence="1 2" key="1">
    <citation type="submission" date="2019-07" db="EMBL/GenBank/DDBJ databases">
        <authorList>
            <person name="Kim J."/>
        </authorList>
    </citation>
    <scope>NUCLEOTIDE SEQUENCE [LARGE SCALE GENOMIC DNA]</scope>
    <source>
        <strain evidence="1 2">MJ1a</strain>
    </source>
</reference>
<dbReference type="InterPro" id="IPR010287">
    <property type="entry name" value="DUF892_YciF-like"/>
</dbReference>
<name>A0A563U741_9SPHI</name>
<proteinExistence type="predicted"/>
<dbReference type="InterPro" id="IPR012347">
    <property type="entry name" value="Ferritin-like"/>
</dbReference>
<dbReference type="Proteomes" id="UP000318010">
    <property type="component" value="Unassembled WGS sequence"/>
</dbReference>
<accession>A0A563U741</accession>
<dbReference type="Gene3D" id="1.20.1260.10">
    <property type="match status" value="1"/>
</dbReference>
<evidence type="ECO:0000313" key="2">
    <source>
        <dbReference type="Proteomes" id="UP000318010"/>
    </source>
</evidence>
<dbReference type="Pfam" id="PF05974">
    <property type="entry name" value="DUF892"/>
    <property type="match status" value="1"/>
</dbReference>
<dbReference type="OrthoDB" id="9795056at2"/>
<dbReference type="RefSeq" id="WP_146270518.1">
    <property type="nucleotide sequence ID" value="NZ_VOEI01000002.1"/>
</dbReference>
<evidence type="ECO:0000313" key="1">
    <source>
        <dbReference type="EMBL" id="TWR27166.1"/>
    </source>
</evidence>
<dbReference type="PANTHER" id="PTHR30565:SF9">
    <property type="entry name" value="PROTEIN YCIF"/>
    <property type="match status" value="1"/>
</dbReference>
<sequence>MTTSHNTNAATLKRIFLHHLDRIYSGKCILRKHADSLIEQASFKGLKLALQEFAGDVVKQIKRMEEIYTLVNASPSAEQCNPISNMVNDDFCMDDNQDLPVLNDLDLMLYVQILEHINITSYRMLMMLAKQLHYSEVTQILTENLDDSADNDKLFTLIAREYITKDKTA</sequence>
<dbReference type="InterPro" id="IPR047114">
    <property type="entry name" value="YciF"/>
</dbReference>
<dbReference type="InterPro" id="IPR009078">
    <property type="entry name" value="Ferritin-like_SF"/>
</dbReference>
<organism evidence="1 2">
    <name type="scientific">Mucilaginibacter achroorhodeus</name>
    <dbReference type="NCBI Taxonomy" id="2599294"/>
    <lineage>
        <taxon>Bacteria</taxon>
        <taxon>Pseudomonadati</taxon>
        <taxon>Bacteroidota</taxon>
        <taxon>Sphingobacteriia</taxon>
        <taxon>Sphingobacteriales</taxon>
        <taxon>Sphingobacteriaceae</taxon>
        <taxon>Mucilaginibacter</taxon>
    </lineage>
</organism>
<dbReference type="SUPFAM" id="SSF47240">
    <property type="entry name" value="Ferritin-like"/>
    <property type="match status" value="1"/>
</dbReference>
<comment type="caution">
    <text evidence="1">The sequence shown here is derived from an EMBL/GenBank/DDBJ whole genome shotgun (WGS) entry which is preliminary data.</text>
</comment>
<dbReference type="PANTHER" id="PTHR30565">
    <property type="entry name" value="PROTEIN YCIF"/>
    <property type="match status" value="1"/>
</dbReference>
<dbReference type="AlphaFoldDB" id="A0A563U741"/>
<keyword evidence="2" id="KW-1185">Reference proteome</keyword>